<dbReference type="InterPro" id="IPR000073">
    <property type="entry name" value="AB_hydrolase_1"/>
</dbReference>
<keyword evidence="5" id="KW-1185">Reference proteome</keyword>
<dbReference type="Pfam" id="PF00561">
    <property type="entry name" value="Abhydrolase_1"/>
    <property type="match status" value="1"/>
</dbReference>
<dbReference type="GO" id="GO:0005739">
    <property type="term" value="C:mitochondrion"/>
    <property type="evidence" value="ECO:0007669"/>
    <property type="project" value="TreeGrafter"/>
</dbReference>
<dbReference type="EMBL" id="RIBY02000446">
    <property type="protein sequence ID" value="KAH9842247.1"/>
    <property type="molecule type" value="Genomic_DNA"/>
</dbReference>
<reference evidence="4 5" key="2">
    <citation type="journal article" date="2021" name="Curr. Genet.">
        <title>Genetic response to nitrogen starvation in the aggressive Eucalyptus foliar pathogen Teratosphaeria destructans.</title>
        <authorList>
            <person name="Havenga M."/>
            <person name="Wingfield B.D."/>
            <person name="Wingfield M.J."/>
            <person name="Dreyer L.L."/>
            <person name="Roets F."/>
            <person name="Aylward J."/>
        </authorList>
    </citation>
    <scope>NUCLEOTIDE SEQUENCE [LARGE SCALE GENOMIC DNA]</scope>
    <source>
        <strain evidence="4">CMW44962</strain>
    </source>
</reference>
<dbReference type="Proteomes" id="UP001138500">
    <property type="component" value="Unassembled WGS sequence"/>
</dbReference>
<dbReference type="PANTHER" id="PTHR46118">
    <property type="entry name" value="PROTEIN ABHD11"/>
    <property type="match status" value="1"/>
</dbReference>
<dbReference type="InterPro" id="IPR029058">
    <property type="entry name" value="AB_hydrolase_fold"/>
</dbReference>
<dbReference type="Gene3D" id="3.40.50.1820">
    <property type="entry name" value="alpha/beta hydrolase"/>
    <property type="match status" value="2"/>
</dbReference>
<proteinExistence type="inferred from homology"/>
<evidence type="ECO:0000313" key="4">
    <source>
        <dbReference type="EMBL" id="KAH9842247.1"/>
    </source>
</evidence>
<feature type="domain" description="AB hydrolase-1" evidence="3">
    <location>
        <begin position="73"/>
        <end position="160"/>
    </location>
</feature>
<gene>
    <name evidence="4" type="ORF">Tdes44962_MAKER01625</name>
</gene>
<evidence type="ECO:0000256" key="1">
    <source>
        <dbReference type="ARBA" id="ARBA00008645"/>
    </source>
</evidence>
<dbReference type="SUPFAM" id="SSF53474">
    <property type="entry name" value="alpha/beta-Hydrolases"/>
    <property type="match status" value="1"/>
</dbReference>
<evidence type="ECO:0000256" key="2">
    <source>
        <dbReference type="ARBA" id="ARBA00022801"/>
    </source>
</evidence>
<protein>
    <submittedName>
        <fullName evidence="4">Alpha/beta-hydrolase</fullName>
    </submittedName>
</protein>
<evidence type="ECO:0000313" key="5">
    <source>
        <dbReference type="Proteomes" id="UP001138500"/>
    </source>
</evidence>
<dbReference type="AlphaFoldDB" id="A0A9W7SYX5"/>
<accession>A0A9W7SYX5</accession>
<dbReference type="OrthoDB" id="8119704at2759"/>
<name>A0A9W7SYX5_9PEZI</name>
<comment type="similarity">
    <text evidence="1">Belongs to the AB hydrolase superfamily.</text>
</comment>
<keyword evidence="2" id="KW-0378">Hydrolase</keyword>
<comment type="caution">
    <text evidence="4">The sequence shown here is derived from an EMBL/GenBank/DDBJ whole genome shotgun (WGS) entry which is preliminary data.</text>
</comment>
<evidence type="ECO:0000259" key="3">
    <source>
        <dbReference type="Pfam" id="PF00561"/>
    </source>
</evidence>
<organism evidence="4 5">
    <name type="scientific">Teratosphaeria destructans</name>
    <dbReference type="NCBI Taxonomy" id="418781"/>
    <lineage>
        <taxon>Eukaryota</taxon>
        <taxon>Fungi</taxon>
        <taxon>Dikarya</taxon>
        <taxon>Ascomycota</taxon>
        <taxon>Pezizomycotina</taxon>
        <taxon>Dothideomycetes</taxon>
        <taxon>Dothideomycetidae</taxon>
        <taxon>Mycosphaerellales</taxon>
        <taxon>Teratosphaeriaceae</taxon>
        <taxon>Teratosphaeria</taxon>
    </lineage>
</organism>
<reference evidence="4 5" key="1">
    <citation type="journal article" date="2018" name="IMA Fungus">
        <title>IMA Genome-F 10: Nine draft genome sequences of Claviceps purpurea s.lat., including C. arundinis, C. humidiphila, and C. cf. spartinae, pseudomolecules for the pitch canker pathogen Fusarium circinatum, draft genome of Davidsoniella eucalypti, Grosmannia galeiformis, Quambalaria eucalypti, and Teratosphaeria destructans.</title>
        <authorList>
            <person name="Wingfield B.D."/>
            <person name="Liu M."/>
            <person name="Nguyen H.D."/>
            <person name="Lane F.A."/>
            <person name="Morgan S.W."/>
            <person name="De Vos L."/>
            <person name="Wilken P.M."/>
            <person name="Duong T.A."/>
            <person name="Aylward J."/>
            <person name="Coetzee M.P."/>
            <person name="Dadej K."/>
            <person name="De Beer Z.W."/>
            <person name="Findlay W."/>
            <person name="Havenga M."/>
            <person name="Kolarik M."/>
            <person name="Menzies J.G."/>
            <person name="Naidoo K."/>
            <person name="Pochopski O."/>
            <person name="Shoukouhi P."/>
            <person name="Santana Q.C."/>
            <person name="Seifert K.A."/>
            <person name="Soal N."/>
            <person name="Steenkamp E.T."/>
            <person name="Tatham C.T."/>
            <person name="van der Nest M.A."/>
            <person name="Wingfield M.J."/>
        </authorList>
    </citation>
    <scope>NUCLEOTIDE SEQUENCE [LARGE SCALE GENOMIC DNA]</scope>
    <source>
        <strain evidence="4">CMW44962</strain>
    </source>
</reference>
<dbReference type="PANTHER" id="PTHR46118:SF4">
    <property type="entry name" value="PROTEIN ABHD11"/>
    <property type="match status" value="1"/>
</dbReference>
<sequence length="305" mass="34371">MLSARSLLRSTPHHRPALTTTTITTTTITTTTITTTTSTTFTRAFSTTKLPNGISLAYDLHEPPQGKPPNNAPPIIFIHGLFGSKKNNRSMSKVFARDLNRRVYALDMRNHGDSSHHARHDYPALAEDTELFLQEHGLANTTLIGHSMGAKTIMTLALRNHSDFGKYVQGMRKIAEANVTKQSDADALLADYEPALPIRQFLLSNLARDQETGVQTWRIPIKYLANALDNMADFPFKDPEAAQWKGKALFVRGTKSHYVSDETLPIIGRFFPRFEVRDVEAGHWVISERPEEFRRAVVDFLLERE</sequence>
<dbReference type="GO" id="GO:0052689">
    <property type="term" value="F:carboxylic ester hydrolase activity"/>
    <property type="evidence" value="ECO:0007669"/>
    <property type="project" value="TreeGrafter"/>
</dbReference>